<comment type="caution">
    <text evidence="1">The sequence shown here is derived from an EMBL/GenBank/DDBJ whole genome shotgun (WGS) entry which is preliminary data.</text>
</comment>
<keyword evidence="1" id="KW-0378">Hydrolase</keyword>
<dbReference type="Proteomes" id="UP001631969">
    <property type="component" value="Unassembled WGS sequence"/>
</dbReference>
<keyword evidence="2" id="KW-1185">Reference proteome</keyword>
<sequence>MDGLLVENEMLLWTGTPPGSEQLELKQQVLDRSTDSTIKNRAVMGVSAPSITPFFPEQGTGNGAAVLIAPGGAYERLAFDKEGIDIARWFNSIGVAAFVLKYRLPAEGHRNSHCVPLQDAQRALRLIRSNAERWSLHPDKIGCIGFSAGGHLTATLGTRYTEPVYAPMDEVDLIDARPNFLILGYPAIVPGNTEAKPNFAPLHRYPGDQQVDANTPPAFLFHAHDDWVSSEHSIRFYSALKQAGVEAELHIFRAGGHGFGIRGAEGAVAMWTNLCEEWLQATGITPGRMSLTHEQQPL</sequence>
<organism evidence="1 2">
    <name type="scientific">Paenibacillus mesotrionivorans</name>
    <dbReference type="NCBI Taxonomy" id="3160968"/>
    <lineage>
        <taxon>Bacteria</taxon>
        <taxon>Bacillati</taxon>
        <taxon>Bacillota</taxon>
        <taxon>Bacilli</taxon>
        <taxon>Bacillales</taxon>
        <taxon>Paenibacillaceae</taxon>
        <taxon>Paenibacillus</taxon>
    </lineage>
</organism>
<name>A0ACC7P1Q2_9BACL</name>
<gene>
    <name evidence="1" type="ORF">ACI1P1_21970</name>
</gene>
<proteinExistence type="predicted"/>
<dbReference type="EMBL" id="JBJURJ010000015">
    <property type="protein sequence ID" value="MFM9330964.1"/>
    <property type="molecule type" value="Genomic_DNA"/>
</dbReference>
<protein>
    <submittedName>
        <fullName evidence="1">Alpha/beta hydrolase</fullName>
    </submittedName>
</protein>
<reference evidence="1" key="1">
    <citation type="submission" date="2024-12" db="EMBL/GenBank/DDBJ databases">
        <authorList>
            <person name="Wu N."/>
        </authorList>
    </citation>
    <scope>NUCLEOTIDE SEQUENCE</scope>
    <source>
        <strain evidence="1">P15</strain>
    </source>
</reference>
<accession>A0ACC7P1Q2</accession>
<evidence type="ECO:0000313" key="2">
    <source>
        <dbReference type="Proteomes" id="UP001631969"/>
    </source>
</evidence>
<evidence type="ECO:0000313" key="1">
    <source>
        <dbReference type="EMBL" id="MFM9330964.1"/>
    </source>
</evidence>